<dbReference type="Proteomes" id="UP000278587">
    <property type="component" value="Unassembled WGS sequence"/>
</dbReference>
<proteinExistence type="inferred from homology"/>
<dbReference type="Gene3D" id="3.40.50.140">
    <property type="match status" value="1"/>
</dbReference>
<dbReference type="Pfam" id="PF13342">
    <property type="entry name" value="Toprim_Crpt"/>
    <property type="match status" value="1"/>
</dbReference>
<evidence type="ECO:0000256" key="7">
    <source>
        <dbReference type="ARBA" id="ARBA00030003"/>
    </source>
</evidence>
<dbReference type="Pfam" id="PF01131">
    <property type="entry name" value="Topoisom_bac"/>
    <property type="match status" value="1"/>
</dbReference>
<evidence type="ECO:0000313" key="14">
    <source>
        <dbReference type="Proteomes" id="UP000278587"/>
    </source>
</evidence>
<dbReference type="InterPro" id="IPR025589">
    <property type="entry name" value="Toprim_C_rpt"/>
</dbReference>
<dbReference type="InterPro" id="IPR000380">
    <property type="entry name" value="Topo_IA"/>
</dbReference>
<dbReference type="CDD" id="cd03362">
    <property type="entry name" value="TOPRIM_TopoIA_TopoIII"/>
    <property type="match status" value="1"/>
</dbReference>
<evidence type="ECO:0000313" key="13">
    <source>
        <dbReference type="EMBL" id="RMM12792.1"/>
    </source>
</evidence>
<dbReference type="InterPro" id="IPR006171">
    <property type="entry name" value="TOPRIM_dom"/>
</dbReference>
<comment type="caution">
    <text evidence="13">The sequence shown here is derived from an EMBL/GenBank/DDBJ whole genome shotgun (WGS) entry which is preliminary data.</text>
</comment>
<dbReference type="EMBL" id="RBOC01000042">
    <property type="protein sequence ID" value="RMM12792.1"/>
    <property type="molecule type" value="Genomic_DNA"/>
</dbReference>
<dbReference type="Gene3D" id="1.10.460.10">
    <property type="entry name" value="Topoisomerase I, domain 2"/>
    <property type="match status" value="1"/>
</dbReference>
<dbReference type="InterPro" id="IPR034144">
    <property type="entry name" value="TOPRIM_TopoIII"/>
</dbReference>
<dbReference type="InterPro" id="IPR003602">
    <property type="entry name" value="Topo_IA_DNA-bd_dom"/>
</dbReference>
<evidence type="ECO:0000256" key="4">
    <source>
        <dbReference type="ARBA" id="ARBA00023029"/>
    </source>
</evidence>
<evidence type="ECO:0000256" key="3">
    <source>
        <dbReference type="ARBA" id="ARBA00012891"/>
    </source>
</evidence>
<dbReference type="InterPro" id="IPR013825">
    <property type="entry name" value="Topo_IA_cen_sub2"/>
</dbReference>
<dbReference type="InterPro" id="IPR013826">
    <property type="entry name" value="Topo_IA_cen_sub3"/>
</dbReference>
<keyword evidence="5" id="KW-0238">DNA-binding</keyword>
<keyword evidence="6 13" id="KW-0413">Isomerase</keyword>
<name>A0A0P9PH77_9PSED</name>
<dbReference type="PROSITE" id="PS52039">
    <property type="entry name" value="TOPO_IA_2"/>
    <property type="match status" value="1"/>
</dbReference>
<dbReference type="SUPFAM" id="SSF56712">
    <property type="entry name" value="Prokaryotic type I DNA topoisomerase"/>
    <property type="match status" value="1"/>
</dbReference>
<dbReference type="Pfam" id="PF01751">
    <property type="entry name" value="Toprim"/>
    <property type="match status" value="1"/>
</dbReference>
<evidence type="ECO:0000256" key="2">
    <source>
        <dbReference type="ARBA" id="ARBA00009446"/>
    </source>
</evidence>
<keyword evidence="4" id="KW-0799">Topoisomerase</keyword>
<dbReference type="AlphaFoldDB" id="A0A0P9PH77"/>
<evidence type="ECO:0000256" key="1">
    <source>
        <dbReference type="ARBA" id="ARBA00000213"/>
    </source>
</evidence>
<dbReference type="GO" id="GO:0006265">
    <property type="term" value="P:DNA topological change"/>
    <property type="evidence" value="ECO:0007669"/>
    <property type="project" value="InterPro"/>
</dbReference>
<dbReference type="InterPro" id="IPR023405">
    <property type="entry name" value="Topo_IA_core_domain"/>
</dbReference>
<dbReference type="PANTHER" id="PTHR11390:SF21">
    <property type="entry name" value="DNA TOPOISOMERASE 3-ALPHA"/>
    <property type="match status" value="1"/>
</dbReference>
<evidence type="ECO:0000256" key="6">
    <source>
        <dbReference type="ARBA" id="ARBA00023235"/>
    </source>
</evidence>
<evidence type="ECO:0000256" key="10">
    <source>
        <dbReference type="ARBA" id="ARBA00032877"/>
    </source>
</evidence>
<evidence type="ECO:0000259" key="11">
    <source>
        <dbReference type="PROSITE" id="PS50880"/>
    </source>
</evidence>
<evidence type="ECO:0000259" key="12">
    <source>
        <dbReference type="PROSITE" id="PS52039"/>
    </source>
</evidence>
<sequence>MRVFIAEKPALGQVIAEALGTVIRKDGYFECGSNDIVTWCIGHLLELAPPEVHNPDYKNWVQADLPLKLRPAKYQPIARTRDQLKVVQQLVGRASEIVHAGDPDDEGQLLVEEVLEYFGNTAPVKRILINDMNANAARKALDGLRDNREFYGLYQKALARSLGDQLYGFNMTRACTLAGRAKGVKGVLSVGRVQTPILGLIVNRYLANKSHTSAYFYTVAASLAVGSSRPQARLVVAADAPIDDKNRIIDEAYATQVADACRMKPADVTEARVEEKQTAAPLPFALLNLQVYMSKTHSIDAEKTLALTQALREKYKAITYNRSDCSYLTDEQFGEAPQTLSLLSEALPDLAGMFTEVNSERKSRAFNDSKVSAHTAIIPTAVKIDVAQLSADERAVYLAIVKRYVALFLPEKRYLSAKVCFGVNGHTFVARSTKVTQLGWTAQMAEETEEEDSQEDCDPLVFDALADLKVGDAGVCDGITVAKEKTKPLPLYTEAELLKDLRRVAKYVQDPRIKQLLIARDQGKEGENGGIGTPATRGAVLAKLQERGFYAVEKKKLIPTQLGLEFIAALPAIATTPDMTALWHEQQQMIEAGELTVDAFLDELEDFIAHQVHNVDLGNVQGDGKPVLDSLNAHCPMCGSDLAVTPRVIGCRACAFKFYPEVSGKMLSPGQIGTLLTTGKTGVLKGFRSKKTGKSFDAALKLNHEAKLEFVYSRKPTRA</sequence>
<gene>
    <name evidence="13" type="ORF">ALQ84_00852</name>
</gene>
<organism evidence="13 14">
    <name type="scientific">Pseudomonas caricapapayae</name>
    <dbReference type="NCBI Taxonomy" id="46678"/>
    <lineage>
        <taxon>Bacteria</taxon>
        <taxon>Pseudomonadati</taxon>
        <taxon>Pseudomonadota</taxon>
        <taxon>Gammaproteobacteria</taxon>
        <taxon>Pseudomonadales</taxon>
        <taxon>Pseudomonadaceae</taxon>
        <taxon>Pseudomonas</taxon>
    </lineage>
</organism>
<evidence type="ECO:0000256" key="5">
    <source>
        <dbReference type="ARBA" id="ARBA00023125"/>
    </source>
</evidence>
<dbReference type="PROSITE" id="PS50880">
    <property type="entry name" value="TOPRIM"/>
    <property type="match status" value="1"/>
</dbReference>
<dbReference type="PRINTS" id="PR00417">
    <property type="entry name" value="PRTPISMRASEI"/>
</dbReference>
<dbReference type="GO" id="GO:0003917">
    <property type="term" value="F:DNA topoisomerase type I (single strand cut, ATP-independent) activity"/>
    <property type="evidence" value="ECO:0007669"/>
    <property type="project" value="UniProtKB-EC"/>
</dbReference>
<comment type="catalytic activity">
    <reaction evidence="1">
        <text>ATP-independent breakage of single-stranded DNA, followed by passage and rejoining.</text>
        <dbReference type="EC" id="5.6.2.1"/>
    </reaction>
</comment>
<dbReference type="GO" id="GO:0043597">
    <property type="term" value="C:cytoplasmic replication fork"/>
    <property type="evidence" value="ECO:0007669"/>
    <property type="project" value="TreeGrafter"/>
</dbReference>
<dbReference type="Gene3D" id="1.10.290.10">
    <property type="entry name" value="Topoisomerase I, domain 4"/>
    <property type="match status" value="1"/>
</dbReference>
<dbReference type="InterPro" id="IPR013497">
    <property type="entry name" value="Topo_IA_cen"/>
</dbReference>
<protein>
    <recommendedName>
        <fullName evidence="3">DNA topoisomerase</fullName>
        <ecNumber evidence="3">5.6.2.1</ecNumber>
    </recommendedName>
    <alternativeName>
        <fullName evidence="10">Omega-protein</fullName>
    </alternativeName>
    <alternativeName>
        <fullName evidence="9">Relaxing enzyme</fullName>
    </alternativeName>
    <alternativeName>
        <fullName evidence="7">Swivelase</fullName>
    </alternativeName>
    <alternativeName>
        <fullName evidence="8">Untwisting enzyme</fullName>
    </alternativeName>
</protein>
<dbReference type="SMART" id="SM00437">
    <property type="entry name" value="TOP1Ac"/>
    <property type="match status" value="1"/>
</dbReference>
<accession>A0A0P9PH77</accession>
<dbReference type="EC" id="5.6.2.1" evidence="3"/>
<evidence type="ECO:0000256" key="9">
    <source>
        <dbReference type="ARBA" id="ARBA00032235"/>
    </source>
</evidence>
<dbReference type="RefSeq" id="WP_055010223.1">
    <property type="nucleotide sequence ID" value="NZ_LJPW01000141.1"/>
</dbReference>
<dbReference type="PANTHER" id="PTHR11390">
    <property type="entry name" value="PROKARYOTIC DNA TOPOISOMERASE"/>
    <property type="match status" value="1"/>
</dbReference>
<comment type="similarity">
    <text evidence="2">Belongs to the type IA topoisomerase family.</text>
</comment>
<dbReference type="GO" id="GO:0006310">
    <property type="term" value="P:DNA recombination"/>
    <property type="evidence" value="ECO:0007669"/>
    <property type="project" value="TreeGrafter"/>
</dbReference>
<dbReference type="InterPro" id="IPR003601">
    <property type="entry name" value="Topo_IA_2"/>
</dbReference>
<dbReference type="SMART" id="SM00493">
    <property type="entry name" value="TOPRIM"/>
    <property type="match status" value="1"/>
</dbReference>
<feature type="domain" description="Topo IA-type catalytic" evidence="12">
    <location>
        <begin position="150"/>
        <end position="612"/>
    </location>
</feature>
<dbReference type="Gene3D" id="2.70.20.10">
    <property type="entry name" value="Topoisomerase I, domain 3"/>
    <property type="match status" value="1"/>
</dbReference>
<feature type="domain" description="Toprim" evidence="11">
    <location>
        <begin position="1"/>
        <end position="133"/>
    </location>
</feature>
<reference evidence="13 14" key="1">
    <citation type="submission" date="2018-08" db="EMBL/GenBank/DDBJ databases">
        <title>Recombination of ecologically and evolutionarily significant loci maintains genetic cohesion in the Pseudomonas syringae species complex.</title>
        <authorList>
            <person name="Dillon M."/>
            <person name="Thakur S."/>
            <person name="Almeida R.N.D."/>
            <person name="Weir B.S."/>
            <person name="Guttman D.S."/>
        </authorList>
    </citation>
    <scope>NUCLEOTIDE SEQUENCE [LARGE SCALE GENOMIC DNA]</scope>
    <source>
        <strain evidence="13 14">ICMP 4086</strain>
    </source>
</reference>
<dbReference type="GO" id="GO:0006281">
    <property type="term" value="P:DNA repair"/>
    <property type="evidence" value="ECO:0007669"/>
    <property type="project" value="TreeGrafter"/>
</dbReference>
<dbReference type="SMART" id="SM00436">
    <property type="entry name" value="TOP1Bc"/>
    <property type="match status" value="1"/>
</dbReference>
<dbReference type="InterPro" id="IPR013824">
    <property type="entry name" value="Topo_IA_cen_sub1"/>
</dbReference>
<dbReference type="OrthoDB" id="9803554at2"/>
<evidence type="ECO:0000256" key="8">
    <source>
        <dbReference type="ARBA" id="ARBA00031985"/>
    </source>
</evidence>
<dbReference type="GO" id="GO:0003677">
    <property type="term" value="F:DNA binding"/>
    <property type="evidence" value="ECO:0007669"/>
    <property type="project" value="UniProtKB-KW"/>
</dbReference>